<dbReference type="EMBL" id="CAJOAX010006172">
    <property type="protein sequence ID" value="CAF3972632.1"/>
    <property type="molecule type" value="Genomic_DNA"/>
</dbReference>
<dbReference type="InterPro" id="IPR054125">
    <property type="entry name" value="MCM5_C"/>
</dbReference>
<comment type="similarity">
    <text evidence="1">Belongs to the glycosyl hydrolase 13 family.</text>
</comment>
<reference evidence="7" key="1">
    <citation type="submission" date="2021-02" db="EMBL/GenBank/DDBJ databases">
        <authorList>
            <person name="Nowell W R."/>
        </authorList>
    </citation>
    <scope>NUCLEOTIDE SEQUENCE</scope>
</reference>
<dbReference type="GO" id="GO:0003677">
    <property type="term" value="F:DNA binding"/>
    <property type="evidence" value="ECO:0007669"/>
    <property type="project" value="UniProtKB-KW"/>
</dbReference>
<dbReference type="Pfam" id="PF00128">
    <property type="entry name" value="Alpha-amylase"/>
    <property type="match status" value="1"/>
</dbReference>
<dbReference type="InterPro" id="IPR001208">
    <property type="entry name" value="MCM_dom"/>
</dbReference>
<dbReference type="Pfam" id="PF21933">
    <property type="entry name" value="MCM5_C"/>
    <property type="match status" value="1"/>
</dbReference>
<dbReference type="Gene3D" id="3.90.400.10">
    <property type="entry name" value="Oligo-1,6-glucosidase, Domain 2"/>
    <property type="match status" value="1"/>
</dbReference>
<keyword evidence="2" id="KW-0547">Nucleotide-binding</keyword>
<dbReference type="SMART" id="SM00350">
    <property type="entry name" value="MCM"/>
    <property type="match status" value="1"/>
</dbReference>
<dbReference type="Pfam" id="PF00493">
    <property type="entry name" value="MCM"/>
    <property type="match status" value="1"/>
</dbReference>
<comment type="caution">
    <text evidence="7">The sequence shown here is derived from an EMBL/GenBank/DDBJ whole genome shotgun (WGS) entry which is preliminary data.</text>
</comment>
<evidence type="ECO:0000313" key="8">
    <source>
        <dbReference type="Proteomes" id="UP000663823"/>
    </source>
</evidence>
<dbReference type="FunFam" id="3.20.20.80:FF:000064">
    <property type="entry name" value="Oligo-1,6-glucosidase"/>
    <property type="match status" value="2"/>
</dbReference>
<evidence type="ECO:0000256" key="4">
    <source>
        <dbReference type="ARBA" id="ARBA00022840"/>
    </source>
</evidence>
<dbReference type="CDD" id="cd11333">
    <property type="entry name" value="AmyAc_SI_OligoGlu_DGase"/>
    <property type="match status" value="1"/>
</dbReference>
<evidence type="ECO:0000313" key="7">
    <source>
        <dbReference type="EMBL" id="CAF3972632.1"/>
    </source>
</evidence>
<proteinExistence type="inferred from homology"/>
<dbReference type="Gene3D" id="3.40.50.300">
    <property type="entry name" value="P-loop containing nucleotide triphosphate hydrolases"/>
    <property type="match status" value="2"/>
</dbReference>
<gene>
    <name evidence="7" type="ORF">OTI717_LOCUS27518</name>
</gene>
<dbReference type="InterPro" id="IPR013780">
    <property type="entry name" value="Glyco_hydro_b"/>
</dbReference>
<dbReference type="SUPFAM" id="SSF51011">
    <property type="entry name" value="Glycosyl hydrolase domain"/>
    <property type="match status" value="1"/>
</dbReference>
<evidence type="ECO:0000259" key="6">
    <source>
        <dbReference type="PROSITE" id="PS50051"/>
    </source>
</evidence>
<evidence type="ECO:0000256" key="2">
    <source>
        <dbReference type="ARBA" id="ARBA00022741"/>
    </source>
</evidence>
<evidence type="ECO:0000256" key="1">
    <source>
        <dbReference type="ARBA" id="ARBA00008061"/>
    </source>
</evidence>
<evidence type="ECO:0000256" key="5">
    <source>
        <dbReference type="ARBA" id="ARBA00023295"/>
    </source>
</evidence>
<dbReference type="GO" id="GO:0005524">
    <property type="term" value="F:ATP binding"/>
    <property type="evidence" value="ECO:0007669"/>
    <property type="project" value="UniProtKB-KW"/>
</dbReference>
<dbReference type="InterPro" id="IPR045857">
    <property type="entry name" value="O16G_dom_2"/>
</dbReference>
<dbReference type="FunFam" id="3.90.400.10:FF:000002">
    <property type="entry name" value="Sucrose isomerase"/>
    <property type="match status" value="1"/>
</dbReference>
<dbReference type="Proteomes" id="UP000663823">
    <property type="component" value="Unassembled WGS sequence"/>
</dbReference>
<dbReference type="InterPro" id="IPR017853">
    <property type="entry name" value="GH"/>
</dbReference>
<dbReference type="PANTHER" id="PTHR10357">
    <property type="entry name" value="ALPHA-AMYLASE FAMILY MEMBER"/>
    <property type="match status" value="1"/>
</dbReference>
<keyword evidence="4" id="KW-0067">ATP-binding</keyword>
<dbReference type="PROSITE" id="PS50051">
    <property type="entry name" value="MCM_2"/>
    <property type="match status" value="1"/>
</dbReference>
<dbReference type="PANTHER" id="PTHR10357:SF178">
    <property type="entry name" value="OLIGO-1,6-GLUCOSIDASE 3-RELATED"/>
    <property type="match status" value="1"/>
</dbReference>
<dbReference type="GO" id="GO:0004556">
    <property type="term" value="F:alpha-amylase activity"/>
    <property type="evidence" value="ECO:0007669"/>
    <property type="project" value="TreeGrafter"/>
</dbReference>
<organism evidence="7 8">
    <name type="scientific">Rotaria sordida</name>
    <dbReference type="NCBI Taxonomy" id="392033"/>
    <lineage>
        <taxon>Eukaryota</taxon>
        <taxon>Metazoa</taxon>
        <taxon>Spiralia</taxon>
        <taxon>Gnathifera</taxon>
        <taxon>Rotifera</taxon>
        <taxon>Eurotatoria</taxon>
        <taxon>Bdelloidea</taxon>
        <taxon>Philodinida</taxon>
        <taxon>Philodinidae</taxon>
        <taxon>Rotaria</taxon>
    </lineage>
</organism>
<sequence length="954" mass="110345">MPLFSSSGQQTSSRLLYSSFRHSKISTVAENSSTISKSESIIKSSFYPTTNIRRKWWKESIAYQIYPRSFQDSNGDGIGDIRGIIQRLDHIKNLGADLIWICPVFKSANDDNGYDISDYQNIMNVFGTMEDVDELIKQVHNRNMRIIFDLVLNHTSDEHPWFIESRSSRTNSKRDWYIWRDGKPGGLRPNNWESIFNGSAWEYDKETGQYYLHLFSRKMPDVNWECQELRQELYKMTRWWLDRGIDGFRIDAISHIKKKPDLPDLPNPKQLEFVSSFDYHMNVEGIEEFLTEFKRETYGNRDVATVGEANGVSADQAVHWVDEEKGKFNMIFQFEATNLWEKALGSLDVSAYKRVMTKWLKSLEKNGWNALFLENHDKPRIISTWGNDKEYWRDCATAFATVYMLMMGTPFIYQGQEIGMINVRFPSITDYPDVAARNFYNLELAKGIKHNELMEIIYMTGRDNARTPMQWDDSLNAGFSTAQQTWIGINPNYVHINVVQQEKDEHSILNFYKRLIRLRKDNDVFIYGIYDLILSNHKQIYGYTRTSDTKRAYILTNLTDRIAEFTLYQGISSSQLVLTNLLEPIPEHKGRIFKTQPGQLSCPIDPYFIMPDKCQYLFNLIDRVMPGNKIILVGIYCIKRNIPMNKIQGKDKLNIGIRQPYIRVLGIRIDTNGIGRSSTQTLTSNEEEEEEFIRFLHTSNIYEIISNSIAPSIYDVNDIKKSIACLLFDGSRKRLPDGLIRRGDINVLLIGDPGTAKSQLLKFINKVAPIGVYTSGKDSSAGGLTASVIRELNSKNFVIEKNASEKLRNQYVLMRNGINIYEHEIGKKTTIPITVRQLEALIRIAESLAKMRLSSFVDEALRLFHVSTFASASSGNLTGIEGFITFDDQKEVTRIEKQIRRRFIIGSQVSELAIVQDFIQQNYSERTIYKVLHAMIRRGDIQYRIQHKILIRIR</sequence>
<dbReference type="AlphaFoldDB" id="A0A819M2B2"/>
<dbReference type="SMART" id="SM00642">
    <property type="entry name" value="Aamy"/>
    <property type="match status" value="1"/>
</dbReference>
<evidence type="ECO:0000256" key="3">
    <source>
        <dbReference type="ARBA" id="ARBA00022801"/>
    </source>
</evidence>
<keyword evidence="3" id="KW-0378">Hydrolase</keyword>
<dbReference type="InterPro" id="IPR006047">
    <property type="entry name" value="GH13_cat_dom"/>
</dbReference>
<dbReference type="InterPro" id="IPR031327">
    <property type="entry name" value="MCM"/>
</dbReference>
<dbReference type="Gene3D" id="2.60.40.1180">
    <property type="entry name" value="Golgi alpha-mannosidase II"/>
    <property type="match status" value="1"/>
</dbReference>
<dbReference type="Gene3D" id="3.20.20.80">
    <property type="entry name" value="Glycosidases"/>
    <property type="match status" value="2"/>
</dbReference>
<dbReference type="GO" id="GO:0009313">
    <property type="term" value="P:oligosaccharide catabolic process"/>
    <property type="evidence" value="ECO:0007669"/>
    <property type="project" value="TreeGrafter"/>
</dbReference>
<accession>A0A819M2B2</accession>
<feature type="domain" description="MCM C-terminal AAA(+) ATPase" evidence="6">
    <location>
        <begin position="701"/>
        <end position="803"/>
    </location>
</feature>
<keyword evidence="5" id="KW-0326">Glycosidase</keyword>
<protein>
    <recommendedName>
        <fullName evidence="6">MCM C-terminal AAA(+) ATPase domain-containing protein</fullName>
    </recommendedName>
</protein>
<dbReference type="SUPFAM" id="SSF51445">
    <property type="entry name" value="(Trans)glycosidases"/>
    <property type="match status" value="1"/>
</dbReference>
<dbReference type="InterPro" id="IPR027417">
    <property type="entry name" value="P-loop_NTPase"/>
</dbReference>
<dbReference type="SUPFAM" id="SSF52540">
    <property type="entry name" value="P-loop containing nucleoside triphosphate hydrolases"/>
    <property type="match status" value="1"/>
</dbReference>
<name>A0A819M2B2_9BILA</name>